<dbReference type="EMBL" id="FN668661">
    <property type="protein sequence ID" value="CBK23368.2"/>
    <property type="molecule type" value="Genomic_DNA"/>
</dbReference>
<accession>D8M5M9</accession>
<sequence length="230" mass="26130">MNRCAEDLCLVVEPIDNYPIDISIRNYYNAKLSEISVAEVRRQLQKALLTKEEGGEDESSFLGMLLRNVVKNMEITIKNIHLRYEDHLSDSPFFAFGAVIKSLTFNTIDDSRLERDKSYKQLVIKNTRVYFSTLQRDWNELDLLEMVGILSNIDTVSGIANILNIPDLVIYTAGINKNYDLCGSMDLNDSQEFSGSVDFHSGSPYRNVSFALPVRAADAHERLLHTHCES</sequence>
<dbReference type="Proteomes" id="UP000008312">
    <property type="component" value="Unassembled WGS sequence"/>
</dbReference>
<reference evidence="1" key="1">
    <citation type="submission" date="2010-02" db="EMBL/GenBank/DDBJ databases">
        <title>Sequencing and annotation of the Blastocystis hominis genome.</title>
        <authorList>
            <person name="Wincker P."/>
        </authorList>
    </citation>
    <scope>NUCLEOTIDE SEQUENCE</scope>
    <source>
        <strain evidence="1">Singapore isolate B</strain>
    </source>
</reference>
<organism evidence="1">
    <name type="scientific">Blastocystis hominis</name>
    <dbReference type="NCBI Taxonomy" id="12968"/>
    <lineage>
        <taxon>Eukaryota</taxon>
        <taxon>Sar</taxon>
        <taxon>Stramenopiles</taxon>
        <taxon>Bigyra</taxon>
        <taxon>Opalozoa</taxon>
        <taxon>Opalinata</taxon>
        <taxon>Blastocystidae</taxon>
        <taxon>Blastocystis</taxon>
    </lineage>
</organism>
<dbReference type="RefSeq" id="XP_012897416.1">
    <property type="nucleotide sequence ID" value="XM_013041962.1"/>
</dbReference>
<gene>
    <name evidence="1" type="ORF">GSBLH_T00006615001</name>
</gene>
<evidence type="ECO:0000313" key="2">
    <source>
        <dbReference type="Proteomes" id="UP000008312"/>
    </source>
</evidence>
<keyword evidence="2" id="KW-1185">Reference proteome</keyword>
<proteinExistence type="predicted"/>
<dbReference type="GeneID" id="24922739"/>
<protein>
    <submittedName>
        <fullName evidence="1">Uncharacterized protein</fullName>
    </submittedName>
</protein>
<dbReference type="InParanoid" id="D8M5M9"/>
<dbReference type="OrthoDB" id="428159at2759"/>
<evidence type="ECO:0000313" key="1">
    <source>
        <dbReference type="EMBL" id="CBK23368.2"/>
    </source>
</evidence>
<dbReference type="AlphaFoldDB" id="D8M5M9"/>
<name>D8M5M9_BLAHO</name>